<evidence type="ECO:0000313" key="4">
    <source>
        <dbReference type="Proteomes" id="UP000324585"/>
    </source>
</evidence>
<reference evidence="4" key="1">
    <citation type="journal article" date="2019" name="Nat. Commun.">
        <title>Expansion of phycobilisome linker gene families in mesophilic red algae.</title>
        <authorList>
            <person name="Lee J."/>
            <person name="Kim D."/>
            <person name="Bhattacharya D."/>
            <person name="Yoon H.S."/>
        </authorList>
    </citation>
    <scope>NUCLEOTIDE SEQUENCE [LARGE SCALE GENOMIC DNA]</scope>
    <source>
        <strain evidence="4">CCMP 1328</strain>
    </source>
</reference>
<keyword evidence="4" id="KW-1185">Reference proteome</keyword>
<comment type="caution">
    <text evidence="3">The sequence shown here is derived from an EMBL/GenBank/DDBJ whole genome shotgun (WGS) entry which is preliminary data.</text>
</comment>
<keyword evidence="2" id="KW-1133">Transmembrane helix</keyword>
<feature type="transmembrane region" description="Helical" evidence="2">
    <location>
        <begin position="395"/>
        <end position="414"/>
    </location>
</feature>
<feature type="transmembrane region" description="Helical" evidence="2">
    <location>
        <begin position="113"/>
        <end position="137"/>
    </location>
</feature>
<sequence length="543" mass="60493">MAAERPLVIELSAQYDQGWTTGSDSSDNVIIAILVTVIVYYLGALIEKVVYLVSWAIGRGPVSARLGKRIYSNILSTVVTTNRWLTVIVHFFMRKCGFADKADFLVVVYPRGLFFVKFASIVAISLLFAAEFGAIFLTNIKSYNVVFGNVGEVSVASISLDGMQALDTLTSCNDVRVESQNIVYFESSIQIRSCHLNNYVDMPVFAGTNREVRFYFWPSVLEMRLEADNVTTLSDLSAYLKVELELVARDFSALNDFTDGMKGLSVPFADPLRLSMPDIMPDIMKKANPSCTLTPVWGPVPIARPFLLYETQTPESITENVFVYSMNVTCTEDELLSSTLAYMSRNLVFNQTSASVQRMEILGEQCDQSQTTNCIAFCSECLVGVEGQRYFKMEGFVYCLIVVFFVDSMLTMWYKYLKYRANVILEKDKMMEVLESQDSGLGAHLESDDDEGLIGHTSVLNPGAHSDRASPVPPQGHDHSAPIGSPHGPKPLSPADPHSRQQHHPKTMPQRDDSHSTSAQRFGLKLVDYAETDRDYASRASQT</sequence>
<evidence type="ECO:0000313" key="3">
    <source>
        <dbReference type="EMBL" id="KAA8495716.1"/>
    </source>
</evidence>
<protein>
    <recommendedName>
        <fullName evidence="5">Transmembrane protein</fullName>
    </recommendedName>
</protein>
<feature type="region of interest" description="Disordered" evidence="1">
    <location>
        <begin position="441"/>
        <end position="543"/>
    </location>
</feature>
<name>A0A5J4YWK0_PORPP</name>
<gene>
    <name evidence="3" type="ORF">FVE85_1871</name>
</gene>
<accession>A0A5J4YWK0</accession>
<organism evidence="3 4">
    <name type="scientific">Porphyridium purpureum</name>
    <name type="common">Red alga</name>
    <name type="synonym">Porphyridium cruentum</name>
    <dbReference type="NCBI Taxonomy" id="35688"/>
    <lineage>
        <taxon>Eukaryota</taxon>
        <taxon>Rhodophyta</taxon>
        <taxon>Bangiophyceae</taxon>
        <taxon>Porphyridiales</taxon>
        <taxon>Porphyridiaceae</taxon>
        <taxon>Porphyridium</taxon>
    </lineage>
</organism>
<keyword evidence="2" id="KW-0472">Membrane</keyword>
<feature type="transmembrane region" description="Helical" evidence="2">
    <location>
        <begin position="70"/>
        <end position="93"/>
    </location>
</feature>
<dbReference type="EMBL" id="VRMN01000003">
    <property type="protein sequence ID" value="KAA8495716.1"/>
    <property type="molecule type" value="Genomic_DNA"/>
</dbReference>
<evidence type="ECO:0008006" key="5">
    <source>
        <dbReference type="Google" id="ProtNLM"/>
    </source>
</evidence>
<dbReference type="Proteomes" id="UP000324585">
    <property type="component" value="Unassembled WGS sequence"/>
</dbReference>
<feature type="transmembrane region" description="Helical" evidence="2">
    <location>
        <begin position="29"/>
        <end position="58"/>
    </location>
</feature>
<proteinExistence type="predicted"/>
<keyword evidence="2" id="KW-0812">Transmembrane</keyword>
<dbReference type="AlphaFoldDB" id="A0A5J4YWK0"/>
<evidence type="ECO:0000256" key="1">
    <source>
        <dbReference type="SAM" id="MobiDB-lite"/>
    </source>
</evidence>
<evidence type="ECO:0000256" key="2">
    <source>
        <dbReference type="SAM" id="Phobius"/>
    </source>
</evidence>